<gene>
    <name evidence="3" type="ORF">SAMN04489708_11724</name>
</gene>
<dbReference type="OrthoDB" id="8895482at2"/>
<evidence type="ECO:0000256" key="1">
    <source>
        <dbReference type="SAM" id="MobiDB-lite"/>
    </source>
</evidence>
<feature type="signal peptide" evidence="2">
    <location>
        <begin position="1"/>
        <end position="30"/>
    </location>
</feature>
<evidence type="ECO:0000313" key="3">
    <source>
        <dbReference type="EMBL" id="SDP59214.1"/>
    </source>
</evidence>
<keyword evidence="2" id="KW-0732">Signal</keyword>
<protein>
    <recommendedName>
        <fullName evidence="5">DUF4124 domain-containing protein</fullName>
    </recommendedName>
</protein>
<feature type="compositionally biased region" description="Basic and acidic residues" evidence="1">
    <location>
        <begin position="83"/>
        <end position="107"/>
    </location>
</feature>
<accession>A0A1H0TZ80</accession>
<feature type="chain" id="PRO_5011615629" description="DUF4124 domain-containing protein" evidence="2">
    <location>
        <begin position="31"/>
        <end position="226"/>
    </location>
</feature>
<proteinExistence type="predicted"/>
<dbReference type="Proteomes" id="UP000199317">
    <property type="component" value="Unassembled WGS sequence"/>
</dbReference>
<dbReference type="AlphaFoldDB" id="A0A1H0TZ80"/>
<evidence type="ECO:0000256" key="2">
    <source>
        <dbReference type="SAM" id="SignalP"/>
    </source>
</evidence>
<dbReference type="RefSeq" id="WP_092835544.1">
    <property type="nucleotide sequence ID" value="NZ_FNJL01000017.1"/>
</dbReference>
<keyword evidence="4" id="KW-1185">Reference proteome</keyword>
<evidence type="ECO:0008006" key="5">
    <source>
        <dbReference type="Google" id="ProtNLM"/>
    </source>
</evidence>
<reference evidence="4" key="1">
    <citation type="submission" date="2016-10" db="EMBL/GenBank/DDBJ databases">
        <authorList>
            <person name="Varghese N."/>
            <person name="Submissions S."/>
        </authorList>
    </citation>
    <scope>NUCLEOTIDE SEQUENCE [LARGE SCALE GENOMIC DNA]</scope>
    <source>
        <strain evidence="4">DSM 17101</strain>
    </source>
</reference>
<feature type="region of interest" description="Disordered" evidence="1">
    <location>
        <begin position="67"/>
        <end position="107"/>
    </location>
</feature>
<name>A0A1H0TZ80_9BURK</name>
<evidence type="ECO:0000313" key="4">
    <source>
        <dbReference type="Proteomes" id="UP000199317"/>
    </source>
</evidence>
<sequence length="226" mass="25247">MGALPVKQLSLWRTGAGAALAVLCGGAAHAQQQPGPGGIYTCVDAKGRRLTADRPIPECLDREQRVLGPSGTERTRVGPTLSDQERAALEAQRRKEADERARAAEERRRERVLVARYPDQAAHDAERAVAIAQVNEVTAVAEARVAELRRQRKTLDAEMEFYRRDPSKAPMALRRQIAEQEESLAQQQRFIASQEDEKRRVHQRFDAELAQLRQLWAAQQGTPAAR</sequence>
<organism evidence="3 4">
    <name type="scientific">Paracidovorax cattleyae</name>
    <dbReference type="NCBI Taxonomy" id="80868"/>
    <lineage>
        <taxon>Bacteria</taxon>
        <taxon>Pseudomonadati</taxon>
        <taxon>Pseudomonadota</taxon>
        <taxon>Betaproteobacteria</taxon>
        <taxon>Burkholderiales</taxon>
        <taxon>Comamonadaceae</taxon>
        <taxon>Paracidovorax</taxon>
    </lineage>
</organism>
<dbReference type="EMBL" id="FNJL01000017">
    <property type="protein sequence ID" value="SDP59214.1"/>
    <property type="molecule type" value="Genomic_DNA"/>
</dbReference>